<comment type="caution">
    <text evidence="9">The sequence shown here is derived from an EMBL/GenBank/DDBJ whole genome shotgun (WGS) entry which is preliminary data.</text>
</comment>
<evidence type="ECO:0000256" key="7">
    <source>
        <dbReference type="ARBA" id="ARBA00023180"/>
    </source>
</evidence>
<accession>A0AAD9RLS6</accession>
<dbReference type="GO" id="GO:0003993">
    <property type="term" value="F:acid phosphatase activity"/>
    <property type="evidence" value="ECO:0007669"/>
    <property type="project" value="UniProtKB-EC"/>
</dbReference>
<proteinExistence type="inferred from homology"/>
<dbReference type="PANTHER" id="PTHR11567:SF211">
    <property type="entry name" value="PROSTATIC ACID PHOSPHATASE"/>
    <property type="match status" value="1"/>
</dbReference>
<dbReference type="CDD" id="cd07061">
    <property type="entry name" value="HP_HAP_like"/>
    <property type="match status" value="1"/>
</dbReference>
<keyword evidence="10" id="KW-1185">Reference proteome</keyword>
<evidence type="ECO:0000256" key="3">
    <source>
        <dbReference type="ARBA" id="ARBA00012646"/>
    </source>
</evidence>
<keyword evidence="4" id="KW-0732">Signal</keyword>
<keyword evidence="8" id="KW-0812">Transmembrane</keyword>
<organism evidence="9 10">
    <name type="scientific">Odynerus spinipes</name>
    <dbReference type="NCBI Taxonomy" id="1348599"/>
    <lineage>
        <taxon>Eukaryota</taxon>
        <taxon>Metazoa</taxon>
        <taxon>Ecdysozoa</taxon>
        <taxon>Arthropoda</taxon>
        <taxon>Hexapoda</taxon>
        <taxon>Insecta</taxon>
        <taxon>Pterygota</taxon>
        <taxon>Neoptera</taxon>
        <taxon>Endopterygota</taxon>
        <taxon>Hymenoptera</taxon>
        <taxon>Apocrita</taxon>
        <taxon>Aculeata</taxon>
        <taxon>Vespoidea</taxon>
        <taxon>Vespidae</taxon>
        <taxon>Eumeninae</taxon>
        <taxon>Odynerus</taxon>
    </lineage>
</organism>
<evidence type="ECO:0000313" key="9">
    <source>
        <dbReference type="EMBL" id="KAK2581528.1"/>
    </source>
</evidence>
<dbReference type="Proteomes" id="UP001258017">
    <property type="component" value="Unassembled WGS sequence"/>
</dbReference>
<comment type="similarity">
    <text evidence="2">Belongs to the histidine acid phosphatase family.</text>
</comment>
<keyword evidence="8" id="KW-1133">Transmembrane helix</keyword>
<keyword evidence="5" id="KW-0378">Hydrolase</keyword>
<reference evidence="9" key="2">
    <citation type="journal article" date="2023" name="Commun. Biol.">
        <title>Intrasexual cuticular hydrocarbon dimorphism in a wasp sheds light on hydrocarbon biosynthesis genes in Hymenoptera.</title>
        <authorList>
            <person name="Moris V.C."/>
            <person name="Podsiadlowski L."/>
            <person name="Martin S."/>
            <person name="Oeyen J.P."/>
            <person name="Donath A."/>
            <person name="Petersen M."/>
            <person name="Wilbrandt J."/>
            <person name="Misof B."/>
            <person name="Liedtke D."/>
            <person name="Thamm M."/>
            <person name="Scheiner R."/>
            <person name="Schmitt T."/>
            <person name="Niehuis O."/>
        </authorList>
    </citation>
    <scope>NUCLEOTIDE SEQUENCE</scope>
    <source>
        <strain evidence="9">GBR_01_08_01A</strain>
    </source>
</reference>
<sequence>MYLLQNPFNFFFNLIINLIVIALCINAQEPELQLLNVVFRHGDPTPTKETYPNDPYQMHDFYPVGRGELTNNGKKRAYRLGKFLRLKYGNFLSKIYTPGLITARATDYSRTKMSLDLVLAALFPPEDIQKWHDELNWQPIPITYVPISRDNLLLSDGCPLFVEEYNRVLGTPEVIEKMSKFSEMNSNLTKWTGKNISTPLDMYDLYTVLMAQWMMGLPLPEWTISVFPDGQLRDGINYAFQVANSNPKLRRLYGGPLLRKMIEDMVASRDGELQKRQLNLYSAHQTSIGSMLNVLNVYKPHVPEYSSAVILELLRMNETYYVKVMYYKGIPSQAIELQIPGCQIICPLNKFMELTADIYICTKNVQNLI</sequence>
<evidence type="ECO:0000256" key="6">
    <source>
        <dbReference type="ARBA" id="ARBA00023157"/>
    </source>
</evidence>
<name>A0AAD9RLS6_9HYME</name>
<dbReference type="Gene3D" id="3.40.50.1240">
    <property type="entry name" value="Phosphoglycerate mutase-like"/>
    <property type="match status" value="1"/>
</dbReference>
<feature type="transmembrane region" description="Helical" evidence="8">
    <location>
        <begin position="6"/>
        <end position="25"/>
    </location>
</feature>
<dbReference type="EMBL" id="JAIFRP010000039">
    <property type="protein sequence ID" value="KAK2581528.1"/>
    <property type="molecule type" value="Genomic_DNA"/>
</dbReference>
<evidence type="ECO:0000256" key="2">
    <source>
        <dbReference type="ARBA" id="ARBA00005375"/>
    </source>
</evidence>
<gene>
    <name evidence="9" type="ORF">KPH14_005186</name>
</gene>
<dbReference type="EC" id="3.1.3.2" evidence="3"/>
<dbReference type="InterPro" id="IPR029033">
    <property type="entry name" value="His_PPase_superfam"/>
</dbReference>
<keyword evidence="7" id="KW-0325">Glycoprotein</keyword>
<dbReference type="InterPro" id="IPR000560">
    <property type="entry name" value="His_Pase_clade-2"/>
</dbReference>
<dbReference type="InterPro" id="IPR050645">
    <property type="entry name" value="Histidine_acid_phosphatase"/>
</dbReference>
<evidence type="ECO:0000256" key="1">
    <source>
        <dbReference type="ARBA" id="ARBA00000032"/>
    </source>
</evidence>
<evidence type="ECO:0000313" key="10">
    <source>
        <dbReference type="Proteomes" id="UP001258017"/>
    </source>
</evidence>
<dbReference type="Pfam" id="PF00328">
    <property type="entry name" value="His_Phos_2"/>
    <property type="match status" value="1"/>
</dbReference>
<keyword evidence="8" id="KW-0472">Membrane</keyword>
<evidence type="ECO:0000256" key="5">
    <source>
        <dbReference type="ARBA" id="ARBA00022801"/>
    </source>
</evidence>
<reference evidence="9" key="1">
    <citation type="submission" date="2021-08" db="EMBL/GenBank/DDBJ databases">
        <authorList>
            <person name="Misof B."/>
            <person name="Oliver O."/>
            <person name="Podsiadlowski L."/>
            <person name="Donath A."/>
            <person name="Peters R."/>
            <person name="Mayer C."/>
            <person name="Rust J."/>
            <person name="Gunkel S."/>
            <person name="Lesny P."/>
            <person name="Martin S."/>
            <person name="Oeyen J.P."/>
            <person name="Petersen M."/>
            <person name="Panagiotis P."/>
            <person name="Wilbrandt J."/>
            <person name="Tanja T."/>
        </authorList>
    </citation>
    <scope>NUCLEOTIDE SEQUENCE</scope>
    <source>
        <strain evidence="9">GBR_01_08_01A</strain>
        <tissue evidence="9">Thorax + abdomen</tissue>
    </source>
</reference>
<dbReference type="SUPFAM" id="SSF53254">
    <property type="entry name" value="Phosphoglycerate mutase-like"/>
    <property type="match status" value="1"/>
</dbReference>
<dbReference type="PANTHER" id="PTHR11567">
    <property type="entry name" value="ACID PHOSPHATASE-RELATED"/>
    <property type="match status" value="1"/>
</dbReference>
<evidence type="ECO:0000256" key="4">
    <source>
        <dbReference type="ARBA" id="ARBA00022729"/>
    </source>
</evidence>
<comment type="catalytic activity">
    <reaction evidence="1">
        <text>a phosphate monoester + H2O = an alcohol + phosphate</text>
        <dbReference type="Rhea" id="RHEA:15017"/>
        <dbReference type="ChEBI" id="CHEBI:15377"/>
        <dbReference type="ChEBI" id="CHEBI:30879"/>
        <dbReference type="ChEBI" id="CHEBI:43474"/>
        <dbReference type="ChEBI" id="CHEBI:67140"/>
        <dbReference type="EC" id="3.1.3.2"/>
    </reaction>
</comment>
<keyword evidence="6" id="KW-1015">Disulfide bond</keyword>
<evidence type="ECO:0000256" key="8">
    <source>
        <dbReference type="SAM" id="Phobius"/>
    </source>
</evidence>
<dbReference type="AlphaFoldDB" id="A0AAD9RLS6"/>
<protein>
    <recommendedName>
        <fullName evidence="3">acid phosphatase</fullName>
        <ecNumber evidence="3">3.1.3.2</ecNumber>
    </recommendedName>
</protein>